<evidence type="ECO:0000256" key="1">
    <source>
        <dbReference type="SAM" id="MobiDB-lite"/>
    </source>
</evidence>
<evidence type="ECO:0000313" key="3">
    <source>
        <dbReference type="Proteomes" id="UP000288429"/>
    </source>
</evidence>
<comment type="caution">
    <text evidence="2">The sequence shown here is derived from an EMBL/GenBank/DDBJ whole genome shotgun (WGS) entry which is preliminary data.</text>
</comment>
<protein>
    <submittedName>
        <fullName evidence="2">Uncharacterized protein</fullName>
    </submittedName>
</protein>
<keyword evidence="3" id="KW-1185">Reference proteome</keyword>
<reference evidence="2 3" key="1">
    <citation type="submission" date="2017-06" db="EMBL/GenBank/DDBJ databases">
        <title>Cmopartive genomic analysis of Ambrosia Fusariam Clade fungi.</title>
        <authorList>
            <person name="Stajich J.E."/>
            <person name="Carrillo J."/>
            <person name="Kijimoto T."/>
            <person name="Eskalen A."/>
            <person name="O'Donnell K."/>
            <person name="Kasson M."/>
        </authorList>
    </citation>
    <scope>NUCLEOTIDE SEQUENCE [LARGE SCALE GENOMIC DNA]</scope>
    <source>
        <strain evidence="2 3">NRRL 20438</strain>
    </source>
</reference>
<accession>A0A428UGQ0</accession>
<organism evidence="2 3">
    <name type="scientific">Fusarium ambrosium</name>
    <dbReference type="NCBI Taxonomy" id="131363"/>
    <lineage>
        <taxon>Eukaryota</taxon>
        <taxon>Fungi</taxon>
        <taxon>Dikarya</taxon>
        <taxon>Ascomycota</taxon>
        <taxon>Pezizomycotina</taxon>
        <taxon>Sordariomycetes</taxon>
        <taxon>Hypocreomycetidae</taxon>
        <taxon>Hypocreales</taxon>
        <taxon>Nectriaceae</taxon>
        <taxon>Fusarium</taxon>
        <taxon>Fusarium solani species complex</taxon>
    </lineage>
</organism>
<dbReference type="Proteomes" id="UP000288429">
    <property type="component" value="Unassembled WGS sequence"/>
</dbReference>
<gene>
    <name evidence="2" type="ORF">CDV31_005854</name>
</gene>
<sequence length="81" mass="8354">MSEIGTRNLGAFLVVDVGAFDQFVQGDNDQQQTSSTTSRQIDQGAPSHDDALIDGQPPDGATPPDDAGAGDGQPPQDQNDG</sequence>
<dbReference type="AlphaFoldDB" id="A0A428UGQ0"/>
<evidence type="ECO:0000313" key="2">
    <source>
        <dbReference type="EMBL" id="RSM13434.1"/>
    </source>
</evidence>
<name>A0A428UGQ0_9HYPO</name>
<proteinExistence type="predicted"/>
<feature type="region of interest" description="Disordered" evidence="1">
    <location>
        <begin position="25"/>
        <end position="81"/>
    </location>
</feature>
<feature type="compositionally biased region" description="Low complexity" evidence="1">
    <location>
        <begin position="54"/>
        <end position="81"/>
    </location>
</feature>
<dbReference type="EMBL" id="NIZV01000063">
    <property type="protein sequence ID" value="RSM13434.1"/>
    <property type="molecule type" value="Genomic_DNA"/>
</dbReference>